<keyword evidence="5" id="KW-1185">Reference proteome</keyword>
<name>A0A1I1XPT6_9FLAO</name>
<evidence type="ECO:0000313" key="5">
    <source>
        <dbReference type="Proteomes" id="UP000199672"/>
    </source>
</evidence>
<dbReference type="InterPro" id="IPR010559">
    <property type="entry name" value="Sig_transdc_His_kin_internal"/>
</dbReference>
<evidence type="ECO:0000259" key="3">
    <source>
        <dbReference type="Pfam" id="PF06580"/>
    </source>
</evidence>
<dbReference type="STRING" id="739143.SAMN05216297_12054"/>
<dbReference type="GO" id="GO:0016020">
    <property type="term" value="C:membrane"/>
    <property type="evidence" value="ECO:0007669"/>
    <property type="project" value="InterPro"/>
</dbReference>
<dbReference type="Proteomes" id="UP000199672">
    <property type="component" value="Unassembled WGS sequence"/>
</dbReference>
<evidence type="ECO:0000256" key="2">
    <source>
        <dbReference type="SAM" id="Phobius"/>
    </source>
</evidence>
<dbReference type="OrthoDB" id="9809908at2"/>
<keyword evidence="4" id="KW-0418">Kinase</keyword>
<feature type="transmembrane region" description="Helical" evidence="2">
    <location>
        <begin position="99"/>
        <end position="119"/>
    </location>
</feature>
<sequence length="324" mass="38001">MKLPIEKILPIALCIVFPALNAITTRGIINIFDVDSLIWFRWAAVSMMLYLLWILLDYISKKAETYRFLKSIIAATALLIVVYNIFLLTPLFENKNLKWMFVMRYFIAIIPFLIIQYAFRANKKVAQLELEKQQIQTENYKVQLEALRTKADPHFLFNSLNTLRTMVRHRDPKSEQFILSLSDFYRQTLRYNESTLIKLIDEVKVLESYLFLMKNRNEQAVQVSIQIAEELYEHQIPTLALQTVIENCFKHNMMTSKIPLYIEIKSADNYIEIKNNVQPRITSSSSSGYGLENLKKRYELLNIENGVDIESTDGHFLIRLKLIL</sequence>
<feature type="transmembrane region" description="Helical" evidence="2">
    <location>
        <begin position="38"/>
        <end position="56"/>
    </location>
</feature>
<dbReference type="PANTHER" id="PTHR34220">
    <property type="entry name" value="SENSOR HISTIDINE KINASE YPDA"/>
    <property type="match status" value="1"/>
</dbReference>
<feature type="domain" description="Signal transduction histidine kinase internal region" evidence="3">
    <location>
        <begin position="143"/>
        <end position="219"/>
    </location>
</feature>
<dbReference type="GO" id="GO:0000155">
    <property type="term" value="F:phosphorelay sensor kinase activity"/>
    <property type="evidence" value="ECO:0007669"/>
    <property type="project" value="InterPro"/>
</dbReference>
<evidence type="ECO:0000256" key="1">
    <source>
        <dbReference type="SAM" id="Coils"/>
    </source>
</evidence>
<dbReference type="AlphaFoldDB" id="A0A1I1XPT6"/>
<dbReference type="Pfam" id="PF06580">
    <property type="entry name" value="His_kinase"/>
    <property type="match status" value="1"/>
</dbReference>
<organism evidence="4 5">
    <name type="scientific">Flavobacterium phragmitis</name>
    <dbReference type="NCBI Taxonomy" id="739143"/>
    <lineage>
        <taxon>Bacteria</taxon>
        <taxon>Pseudomonadati</taxon>
        <taxon>Bacteroidota</taxon>
        <taxon>Flavobacteriia</taxon>
        <taxon>Flavobacteriales</taxon>
        <taxon>Flavobacteriaceae</taxon>
        <taxon>Flavobacterium</taxon>
    </lineage>
</organism>
<dbReference type="PANTHER" id="PTHR34220:SF7">
    <property type="entry name" value="SENSOR HISTIDINE KINASE YPDA"/>
    <property type="match status" value="1"/>
</dbReference>
<keyword evidence="4" id="KW-0808">Transferase</keyword>
<dbReference type="EMBL" id="FOMH01000020">
    <property type="protein sequence ID" value="SFE09314.1"/>
    <property type="molecule type" value="Genomic_DNA"/>
</dbReference>
<keyword evidence="1" id="KW-0175">Coiled coil</keyword>
<proteinExistence type="predicted"/>
<dbReference type="InterPro" id="IPR036890">
    <property type="entry name" value="HATPase_C_sf"/>
</dbReference>
<protein>
    <submittedName>
        <fullName evidence="4">Histidine kinase</fullName>
    </submittedName>
</protein>
<keyword evidence="2" id="KW-1133">Transmembrane helix</keyword>
<reference evidence="5" key="1">
    <citation type="submission" date="2016-10" db="EMBL/GenBank/DDBJ databases">
        <authorList>
            <person name="Varghese N."/>
            <person name="Submissions S."/>
        </authorList>
    </citation>
    <scope>NUCLEOTIDE SEQUENCE [LARGE SCALE GENOMIC DNA]</scope>
    <source>
        <strain evidence="5">CGMCC 1.10370</strain>
    </source>
</reference>
<accession>A0A1I1XPT6</accession>
<evidence type="ECO:0000313" key="4">
    <source>
        <dbReference type="EMBL" id="SFE09314.1"/>
    </source>
</evidence>
<feature type="coiled-coil region" evidence="1">
    <location>
        <begin position="118"/>
        <end position="150"/>
    </location>
</feature>
<keyword evidence="2" id="KW-0812">Transmembrane</keyword>
<gene>
    <name evidence="4" type="ORF">SAMN05216297_12054</name>
</gene>
<dbReference type="Gene3D" id="3.30.565.10">
    <property type="entry name" value="Histidine kinase-like ATPase, C-terminal domain"/>
    <property type="match status" value="1"/>
</dbReference>
<feature type="transmembrane region" description="Helical" evidence="2">
    <location>
        <begin position="68"/>
        <end position="87"/>
    </location>
</feature>
<dbReference type="RefSeq" id="WP_091499217.1">
    <property type="nucleotide sequence ID" value="NZ_FOMH01000020.1"/>
</dbReference>
<keyword evidence="2" id="KW-0472">Membrane</keyword>
<dbReference type="InterPro" id="IPR050640">
    <property type="entry name" value="Bact_2-comp_sensor_kinase"/>
</dbReference>